<evidence type="ECO:0000313" key="2">
    <source>
        <dbReference type="Proteomes" id="UP000003082"/>
    </source>
</evidence>
<dbReference type="Proteomes" id="UP000003082">
    <property type="component" value="Unassembled WGS sequence"/>
</dbReference>
<dbReference type="STRING" id="553218.CAMRE0001_1238"/>
<keyword evidence="2" id="KW-1185">Reference proteome</keyword>
<proteinExistence type="predicted"/>
<protein>
    <submittedName>
        <fullName evidence="1">Uncharacterized protein</fullName>
    </submittedName>
</protein>
<dbReference type="AlphaFoldDB" id="B9D0M9"/>
<gene>
    <name evidence="1" type="ORF">CAMRE0001_1238</name>
</gene>
<dbReference type="EMBL" id="ACFU01000006">
    <property type="protein sequence ID" value="EEF14497.1"/>
    <property type="molecule type" value="Genomic_DNA"/>
</dbReference>
<evidence type="ECO:0000313" key="1">
    <source>
        <dbReference type="EMBL" id="EEF14497.1"/>
    </source>
</evidence>
<organism evidence="1 2">
    <name type="scientific">Campylobacter rectus RM3267</name>
    <dbReference type="NCBI Taxonomy" id="553218"/>
    <lineage>
        <taxon>Bacteria</taxon>
        <taxon>Pseudomonadati</taxon>
        <taxon>Campylobacterota</taxon>
        <taxon>Epsilonproteobacteria</taxon>
        <taxon>Campylobacterales</taxon>
        <taxon>Campylobacteraceae</taxon>
        <taxon>Campylobacter</taxon>
    </lineage>
</organism>
<name>B9D0M9_CAMRE</name>
<reference evidence="1 2" key="1">
    <citation type="submission" date="2008-08" db="EMBL/GenBank/DDBJ databases">
        <authorList>
            <person name="Madupu R."/>
            <person name="Durkin A.S."/>
            <person name="Torralba M."/>
            <person name="Methe B."/>
            <person name="Sutton G.G."/>
            <person name="Strausberg R.L."/>
            <person name="Nelson K.E."/>
        </authorList>
    </citation>
    <scope>NUCLEOTIDE SEQUENCE [LARGE SCALE GENOMIC DNA]</scope>
    <source>
        <strain evidence="1 2">RM3267</strain>
    </source>
</reference>
<comment type="caution">
    <text evidence="1">The sequence shown here is derived from an EMBL/GenBank/DDBJ whole genome shotgun (WGS) entry which is preliminary data.</text>
</comment>
<sequence>MRHIFSFILNLDRPNPHRKNSKFDSVKFRVLYFGLFA</sequence>
<accession>B9D0M9</accession>